<dbReference type="AlphaFoldDB" id="A0A1Y6LUH4"/>
<gene>
    <name evidence="2" type="ORF">ZT1A5_G8544</name>
</gene>
<feature type="compositionally biased region" description="Basic and acidic residues" evidence="1">
    <location>
        <begin position="279"/>
        <end position="298"/>
    </location>
</feature>
<feature type="compositionally biased region" description="Basic and acidic residues" evidence="1">
    <location>
        <begin position="244"/>
        <end position="256"/>
    </location>
</feature>
<feature type="compositionally biased region" description="Polar residues" evidence="1">
    <location>
        <begin position="318"/>
        <end position="337"/>
    </location>
</feature>
<feature type="compositionally biased region" description="Basic and acidic residues" evidence="1">
    <location>
        <begin position="338"/>
        <end position="353"/>
    </location>
</feature>
<proteinExistence type="predicted"/>
<reference evidence="2 3" key="1">
    <citation type="submission" date="2016-10" db="EMBL/GenBank/DDBJ databases">
        <authorList>
            <person name="Varghese N."/>
        </authorList>
    </citation>
    <scope>NUCLEOTIDE SEQUENCE [LARGE SCALE GENOMIC DNA]</scope>
</reference>
<dbReference type="Proteomes" id="UP000215453">
    <property type="component" value="Chromosome 8"/>
</dbReference>
<feature type="compositionally biased region" description="Basic and acidic residues" evidence="1">
    <location>
        <begin position="373"/>
        <end position="402"/>
    </location>
</feature>
<feature type="compositionally biased region" description="Basic residues" evidence="1">
    <location>
        <begin position="458"/>
        <end position="467"/>
    </location>
</feature>
<evidence type="ECO:0000313" key="3">
    <source>
        <dbReference type="Proteomes" id="UP000215453"/>
    </source>
</evidence>
<feature type="compositionally biased region" description="Basic and acidic residues" evidence="1">
    <location>
        <begin position="214"/>
        <end position="233"/>
    </location>
</feature>
<protein>
    <submittedName>
        <fullName evidence="2">Uncharacterized protein</fullName>
    </submittedName>
</protein>
<sequence>MPNTDWDIRTGVASAVDDRALENMWPPRELSHRSPRQDAHFLGQSASRRDAHISHVNTLDGALLQKLFRATVEERRRATVKEKFATPKVDRKPSEEAEQLLSGVESSEREGFYLPSDLVAQGKTILKTIPEAATKPESIIARRAAQEPAIAREEKRGVLVIPAQRPVVATISKKAAKKAAKKAKLELEQDEQQPESAPVPEDGESKTKKKKSKQGKEKTQKIPSEHVELDARSWIELGESSIPPRDDNAGSQRKSDVLSTQSERYCDGRESGKSASRSSRKEASPHWPDHADSFHEEEQPPSEASHSKRGSEKKRSATSRAEMQATVESVASHASTKIRSEHSRDRSASRESKSASNMSKRNSSASRQASETIRSRNSAEDNNREETKYEDGWHEVAEDARAGSRSRSSRRNQDHRSHISADSHRSGHREKEGRVSWSKTESNKSKRSSKKEEGGSHRSSHHSKHDKPNKDGSLGPQSPPFDRTRKSRKRRRKKELKGLITLHAVPELPGTSKRNTLLPNQEQNLRARGRLRENLAVPLTILLKPGARLPASRMPIWNKP</sequence>
<accession>A0A1Y6LUH4</accession>
<feature type="compositionally biased region" description="Polar residues" evidence="1">
    <location>
        <begin position="354"/>
        <end position="372"/>
    </location>
</feature>
<feature type="compositionally biased region" description="Basic and acidic residues" evidence="1">
    <location>
        <begin position="305"/>
        <end position="315"/>
    </location>
</feature>
<name>A0A1Y6LUH4_ZYMTR</name>
<dbReference type="EMBL" id="LT882683">
    <property type="protein sequence ID" value="SMY27100.1"/>
    <property type="molecule type" value="Genomic_DNA"/>
</dbReference>
<evidence type="ECO:0000313" key="2">
    <source>
        <dbReference type="EMBL" id="SMY27100.1"/>
    </source>
</evidence>
<organism evidence="2 3">
    <name type="scientific">Zymoseptoria tritici ST99CH_1A5</name>
    <dbReference type="NCBI Taxonomy" id="1276529"/>
    <lineage>
        <taxon>Eukaryota</taxon>
        <taxon>Fungi</taxon>
        <taxon>Dikarya</taxon>
        <taxon>Ascomycota</taxon>
        <taxon>Pezizomycotina</taxon>
        <taxon>Dothideomycetes</taxon>
        <taxon>Dothideomycetidae</taxon>
        <taxon>Mycosphaerellales</taxon>
        <taxon>Mycosphaerellaceae</taxon>
        <taxon>Zymoseptoria</taxon>
    </lineage>
</organism>
<evidence type="ECO:0000256" key="1">
    <source>
        <dbReference type="SAM" id="MobiDB-lite"/>
    </source>
</evidence>
<feature type="compositionally biased region" description="Basic and acidic residues" evidence="1">
    <location>
        <begin position="411"/>
        <end position="434"/>
    </location>
</feature>
<feature type="compositionally biased region" description="Basic residues" evidence="1">
    <location>
        <begin position="485"/>
        <end position="495"/>
    </location>
</feature>
<feature type="region of interest" description="Disordered" evidence="1">
    <location>
        <begin position="182"/>
        <end position="496"/>
    </location>
</feature>